<evidence type="ECO:0000256" key="6">
    <source>
        <dbReference type="SAM" id="Phobius"/>
    </source>
</evidence>
<feature type="domain" description="Type II secretion system protein GspF" evidence="7">
    <location>
        <begin position="183"/>
        <end position="306"/>
    </location>
</feature>
<organism evidence="8 9">
    <name type="scientific">Ornithinicoccus hortensis</name>
    <dbReference type="NCBI Taxonomy" id="82346"/>
    <lineage>
        <taxon>Bacteria</taxon>
        <taxon>Bacillati</taxon>
        <taxon>Actinomycetota</taxon>
        <taxon>Actinomycetes</taxon>
        <taxon>Micrococcales</taxon>
        <taxon>Intrasporangiaceae</taxon>
        <taxon>Ornithinicoccus</taxon>
    </lineage>
</organism>
<keyword evidence="2" id="KW-1003">Cell membrane</keyword>
<proteinExistence type="predicted"/>
<feature type="transmembrane region" description="Helical" evidence="6">
    <location>
        <begin position="116"/>
        <end position="136"/>
    </location>
</feature>
<keyword evidence="5 6" id="KW-0472">Membrane</keyword>
<dbReference type="AlphaFoldDB" id="A0A542YRE6"/>
<sequence>MSLTSAAVPLAVLGAGLGAMFAIGVLLVLRGLPLTSHVDLQQRIAPYLDRQAGGLRGRAGGQGAAEPWRLGNFLQPPARRLASLLDQTLGGADSVRRRLSQAGLAPDLEGFRVQQVLWGIGAAVLTGGLGSLFWWARGSSPTALLVVTACSALGGVMLRDQLLSRAATRRQQRILAEFPAVAELLALSVTAGEGTAQALDRVARSAGGELSTELETCLAQARTGASLPQALQGLSDRTASPPITRFVDGLVVAIQRGTPLGEVLRAQAQDARVAARQALVEEGGRREILMMVPVVFLVLPVTVLFAVYPGLSLLRISV</sequence>
<dbReference type="Pfam" id="PF00482">
    <property type="entry name" value="T2SSF"/>
    <property type="match status" value="1"/>
</dbReference>
<protein>
    <submittedName>
        <fullName evidence="8">Tight adherence protein C</fullName>
    </submittedName>
</protein>
<dbReference type="RefSeq" id="WP_141784778.1">
    <property type="nucleotide sequence ID" value="NZ_BAAAIK010000002.1"/>
</dbReference>
<dbReference type="Proteomes" id="UP000319516">
    <property type="component" value="Unassembled WGS sequence"/>
</dbReference>
<name>A0A542YRE6_9MICO</name>
<keyword evidence="3 6" id="KW-0812">Transmembrane</keyword>
<dbReference type="GO" id="GO:0005886">
    <property type="term" value="C:plasma membrane"/>
    <property type="evidence" value="ECO:0007669"/>
    <property type="project" value="UniProtKB-SubCell"/>
</dbReference>
<evidence type="ECO:0000259" key="7">
    <source>
        <dbReference type="Pfam" id="PF00482"/>
    </source>
</evidence>
<keyword evidence="4 6" id="KW-1133">Transmembrane helix</keyword>
<dbReference type="EMBL" id="VFOP01000001">
    <property type="protein sequence ID" value="TQL50676.1"/>
    <property type="molecule type" value="Genomic_DNA"/>
</dbReference>
<comment type="subcellular location">
    <subcellularLocation>
        <location evidence="1">Cell membrane</location>
        <topology evidence="1">Multi-pass membrane protein</topology>
    </subcellularLocation>
</comment>
<dbReference type="OrthoDB" id="5185234at2"/>
<gene>
    <name evidence="8" type="ORF">FB467_1789</name>
</gene>
<dbReference type="InterPro" id="IPR018076">
    <property type="entry name" value="T2SS_GspF_dom"/>
</dbReference>
<evidence type="ECO:0000256" key="5">
    <source>
        <dbReference type="ARBA" id="ARBA00023136"/>
    </source>
</evidence>
<feature type="transmembrane region" description="Helical" evidence="6">
    <location>
        <begin position="142"/>
        <end position="163"/>
    </location>
</feature>
<evidence type="ECO:0000256" key="4">
    <source>
        <dbReference type="ARBA" id="ARBA00022989"/>
    </source>
</evidence>
<feature type="transmembrane region" description="Helical" evidence="6">
    <location>
        <begin position="288"/>
        <end position="308"/>
    </location>
</feature>
<dbReference type="PANTHER" id="PTHR35007">
    <property type="entry name" value="INTEGRAL MEMBRANE PROTEIN-RELATED"/>
    <property type="match status" value="1"/>
</dbReference>
<feature type="transmembrane region" description="Helical" evidence="6">
    <location>
        <begin position="6"/>
        <end position="29"/>
    </location>
</feature>
<dbReference type="PANTHER" id="PTHR35007:SF2">
    <property type="entry name" value="PILUS ASSEMBLE PROTEIN"/>
    <property type="match status" value="1"/>
</dbReference>
<keyword evidence="9" id="KW-1185">Reference proteome</keyword>
<evidence type="ECO:0000313" key="8">
    <source>
        <dbReference type="EMBL" id="TQL50676.1"/>
    </source>
</evidence>
<reference evidence="8 9" key="1">
    <citation type="submission" date="2019-06" db="EMBL/GenBank/DDBJ databases">
        <title>Sequencing the genomes of 1000 actinobacteria strains.</title>
        <authorList>
            <person name="Klenk H.-P."/>
        </authorList>
    </citation>
    <scope>NUCLEOTIDE SEQUENCE [LARGE SCALE GENOMIC DNA]</scope>
    <source>
        <strain evidence="8 9">DSM 12335</strain>
    </source>
</reference>
<comment type="caution">
    <text evidence="8">The sequence shown here is derived from an EMBL/GenBank/DDBJ whole genome shotgun (WGS) entry which is preliminary data.</text>
</comment>
<evidence type="ECO:0000256" key="3">
    <source>
        <dbReference type="ARBA" id="ARBA00022692"/>
    </source>
</evidence>
<evidence type="ECO:0000256" key="1">
    <source>
        <dbReference type="ARBA" id="ARBA00004651"/>
    </source>
</evidence>
<evidence type="ECO:0000256" key="2">
    <source>
        <dbReference type="ARBA" id="ARBA00022475"/>
    </source>
</evidence>
<evidence type="ECO:0000313" key="9">
    <source>
        <dbReference type="Proteomes" id="UP000319516"/>
    </source>
</evidence>
<accession>A0A542YRE6</accession>